<dbReference type="AlphaFoldDB" id="L8JJN7"/>
<accession>L8JJN7</accession>
<dbReference type="PATRIC" id="fig|1056511.3.peg.645"/>
<evidence type="ECO:0000313" key="2">
    <source>
        <dbReference type="Proteomes" id="UP000011134"/>
    </source>
</evidence>
<keyword evidence="2" id="KW-1185">Reference proteome</keyword>
<name>L8JJN7_9GAMM</name>
<proteinExistence type="predicted"/>
<organism evidence="1 2">
    <name type="scientific">Photobacterium marinum</name>
    <dbReference type="NCBI Taxonomy" id="1056511"/>
    <lineage>
        <taxon>Bacteria</taxon>
        <taxon>Pseudomonadati</taxon>
        <taxon>Pseudomonadota</taxon>
        <taxon>Gammaproteobacteria</taxon>
        <taxon>Vibrionales</taxon>
        <taxon>Vibrionaceae</taxon>
        <taxon>Photobacterium</taxon>
    </lineage>
</organism>
<protein>
    <submittedName>
        <fullName evidence="1">Uncharacterized protein</fullName>
    </submittedName>
</protein>
<comment type="caution">
    <text evidence="1">The sequence shown here is derived from an EMBL/GenBank/DDBJ whole genome shotgun (WGS) entry which is preliminary data.</text>
</comment>
<sequence>MTAMALLTIKMKITLPFLMLCIPQVKYAVLPAKPILITALYSRASHR</sequence>
<dbReference type="EMBL" id="AMZO01000002">
    <property type="protein sequence ID" value="ELR67642.1"/>
    <property type="molecule type" value="Genomic_DNA"/>
</dbReference>
<reference evidence="1 2" key="1">
    <citation type="submission" date="2012-12" db="EMBL/GenBank/DDBJ databases">
        <title>Genome Assembly of Photobacterium sp. AK15.</title>
        <authorList>
            <person name="Khatri I."/>
            <person name="Vaidya B."/>
            <person name="Srinivas T.N.R."/>
            <person name="Subramanian S."/>
            <person name="Pinnaka A."/>
        </authorList>
    </citation>
    <scope>NUCLEOTIDE SEQUENCE [LARGE SCALE GENOMIC DNA]</scope>
    <source>
        <strain evidence="1 2">AK15</strain>
    </source>
</reference>
<gene>
    <name evidence="1" type="ORF">C942_01572</name>
</gene>
<evidence type="ECO:0000313" key="1">
    <source>
        <dbReference type="EMBL" id="ELR67642.1"/>
    </source>
</evidence>
<dbReference type="Proteomes" id="UP000011134">
    <property type="component" value="Unassembled WGS sequence"/>
</dbReference>